<name>A0A0F7L866_9VIRU</name>
<organism evidence="2">
    <name type="scientific">uncultured marine virus</name>
    <dbReference type="NCBI Taxonomy" id="186617"/>
    <lineage>
        <taxon>Viruses</taxon>
        <taxon>environmental samples</taxon>
    </lineage>
</organism>
<evidence type="ECO:0000313" key="2">
    <source>
        <dbReference type="EMBL" id="AKH47617.1"/>
    </source>
</evidence>
<keyword evidence="1" id="KW-0812">Transmembrane</keyword>
<accession>A0A0F7L866</accession>
<dbReference type="EMBL" id="KR029596">
    <property type="protein sequence ID" value="AKH47617.1"/>
    <property type="molecule type" value="Genomic_DNA"/>
</dbReference>
<keyword evidence="1" id="KW-1133">Transmembrane helix</keyword>
<protein>
    <submittedName>
        <fullName evidence="2">Uncharacterized protein</fullName>
    </submittedName>
</protein>
<feature type="transmembrane region" description="Helical" evidence="1">
    <location>
        <begin position="37"/>
        <end position="65"/>
    </location>
</feature>
<sequence length="108" mass="11752">MPLSALAAKVIEAIFIISGCCSRFLERNLPPIRMSRAMSPALAILSLSPLIIPFLMALLTAFGMYPPMSSEIPKNLPLPPSFQDFTKYSGSFIREALPDTGSIQSTSF</sequence>
<reference evidence="2" key="1">
    <citation type="journal article" date="2015" name="Front. Microbiol.">
        <title>Combining genomic sequencing methods to explore viral diversity and reveal potential virus-host interactions.</title>
        <authorList>
            <person name="Chow C.E."/>
            <person name="Winget D.M."/>
            <person name="White R.A.III."/>
            <person name="Hallam S.J."/>
            <person name="Suttle C.A."/>
        </authorList>
    </citation>
    <scope>NUCLEOTIDE SEQUENCE</scope>
    <source>
        <strain evidence="2">Oxic1_1</strain>
    </source>
</reference>
<evidence type="ECO:0000256" key="1">
    <source>
        <dbReference type="SAM" id="Phobius"/>
    </source>
</evidence>
<keyword evidence="1" id="KW-0472">Membrane</keyword>
<reference evidence="2" key="2">
    <citation type="submission" date="2015-03" db="EMBL/GenBank/DDBJ databases">
        <authorList>
            <person name="Chow C.-E.T."/>
            <person name="Winget D.M."/>
            <person name="White R.A.III."/>
            <person name="Hallam S.J."/>
            <person name="Suttle C.A."/>
        </authorList>
    </citation>
    <scope>NUCLEOTIDE SEQUENCE</scope>
    <source>
        <strain evidence="2">Oxic1_1</strain>
    </source>
</reference>
<proteinExistence type="predicted"/>